<keyword evidence="7 8" id="KW-0131">Cell cycle</keyword>
<protein>
    <recommendedName>
        <fullName evidence="8 9">Cell division protein FtsZ</fullName>
    </recommendedName>
</protein>
<dbReference type="InterPro" id="IPR000158">
    <property type="entry name" value="Cell_div_FtsZ"/>
</dbReference>
<keyword evidence="3 8" id="KW-0132">Cell division</keyword>
<evidence type="ECO:0000256" key="6">
    <source>
        <dbReference type="ARBA" id="ARBA00023210"/>
    </source>
</evidence>
<dbReference type="SUPFAM" id="SSF52490">
    <property type="entry name" value="Tubulin nucleotide-binding domain-like"/>
    <property type="match status" value="1"/>
</dbReference>
<dbReference type="FunFam" id="3.40.50.1440:FF:000023">
    <property type="entry name" value="Cell division protein FtsZ"/>
    <property type="match status" value="1"/>
</dbReference>
<dbReference type="Pfam" id="PF12327">
    <property type="entry name" value="FtsZ_C"/>
    <property type="match status" value="1"/>
</dbReference>
<keyword evidence="2 8" id="KW-0963">Cytoplasm</keyword>
<dbReference type="InterPro" id="IPR003008">
    <property type="entry name" value="Tubulin_FtsZ_GTPase"/>
</dbReference>
<dbReference type="Gene3D" id="3.30.1330.20">
    <property type="entry name" value="Tubulin/FtsZ, C-terminal domain"/>
    <property type="match status" value="1"/>
</dbReference>
<evidence type="ECO:0000256" key="3">
    <source>
        <dbReference type="ARBA" id="ARBA00022618"/>
    </source>
</evidence>
<dbReference type="InterPro" id="IPR036525">
    <property type="entry name" value="Tubulin/FtsZ_GTPase_sf"/>
</dbReference>
<evidence type="ECO:0000256" key="9">
    <source>
        <dbReference type="NCBIfam" id="TIGR00065"/>
    </source>
</evidence>
<feature type="binding site" evidence="8">
    <location>
        <begin position="22"/>
        <end position="26"/>
    </location>
    <ligand>
        <name>GTP</name>
        <dbReference type="ChEBI" id="CHEBI:37565"/>
    </ligand>
</feature>
<comment type="subunit">
    <text evidence="8">Homodimer. Polymerizes to form a dynamic ring structure in a strictly GTP-dependent manner. Interacts directly with several other division proteins.</text>
</comment>
<feature type="compositionally biased region" description="Basic and acidic residues" evidence="11">
    <location>
        <begin position="370"/>
        <end position="382"/>
    </location>
</feature>
<dbReference type="PROSITE" id="PS01135">
    <property type="entry name" value="FTSZ_2"/>
    <property type="match status" value="1"/>
</dbReference>
<evidence type="ECO:0000256" key="5">
    <source>
        <dbReference type="ARBA" id="ARBA00023134"/>
    </source>
</evidence>
<dbReference type="InterPro" id="IPR020805">
    <property type="entry name" value="Cell_div_FtsZ_CS"/>
</dbReference>
<dbReference type="PANTHER" id="PTHR30314:SF3">
    <property type="entry name" value="MITOCHONDRIAL DIVISION PROTEIN FSZA"/>
    <property type="match status" value="1"/>
</dbReference>
<evidence type="ECO:0000256" key="11">
    <source>
        <dbReference type="SAM" id="MobiDB-lite"/>
    </source>
</evidence>
<comment type="subcellular location">
    <subcellularLocation>
        <location evidence="8">Cytoplasm</location>
    </subcellularLocation>
    <text evidence="8">Assembles at midcell at the inner surface of the cytoplasmic membrane.</text>
</comment>
<dbReference type="GO" id="GO:0005525">
    <property type="term" value="F:GTP binding"/>
    <property type="evidence" value="ECO:0007669"/>
    <property type="project" value="UniProtKB-UniRule"/>
</dbReference>
<evidence type="ECO:0000259" key="13">
    <source>
        <dbReference type="SMART" id="SM00865"/>
    </source>
</evidence>
<reference evidence="14" key="1">
    <citation type="journal article" date="2021" name="PeerJ">
        <title>Extensive microbial diversity within the chicken gut microbiome revealed by metagenomics and culture.</title>
        <authorList>
            <person name="Gilroy R."/>
            <person name="Ravi A."/>
            <person name="Getino M."/>
            <person name="Pursley I."/>
            <person name="Horton D.L."/>
            <person name="Alikhan N.F."/>
            <person name="Baker D."/>
            <person name="Gharbi K."/>
            <person name="Hall N."/>
            <person name="Watson M."/>
            <person name="Adriaenssens E.M."/>
            <person name="Foster-Nyarko E."/>
            <person name="Jarju S."/>
            <person name="Secka A."/>
            <person name="Antonio M."/>
            <person name="Oren A."/>
            <person name="Chaudhuri R.R."/>
            <person name="La Ragione R."/>
            <person name="Hildebrand F."/>
            <person name="Pallen M.J."/>
        </authorList>
    </citation>
    <scope>NUCLEOTIDE SEQUENCE</scope>
    <source>
        <strain evidence="14">CHK173-2119</strain>
    </source>
</reference>
<name>A0A921B290_9LACO</name>
<dbReference type="InterPro" id="IPR008280">
    <property type="entry name" value="Tub_FtsZ_C"/>
</dbReference>
<dbReference type="EMBL" id="DYXY01000010">
    <property type="protein sequence ID" value="HJE14526.1"/>
    <property type="molecule type" value="Genomic_DNA"/>
</dbReference>
<sequence>MDASKDQNQTSGAVIKVIGVGGAGGNALDRMIEEQIQGVQFIAANTDLQVLDKSNADIKIQIGPKLTRGLGAGSKPEVGEKAAEESEEALTNALQGADMIFVTAGMGGGTGTGAAPVVARIAKDLGALTVGVVTRPFTFEGPDRARFAAEGIAQMKEHVDTLIIISNNRLLEMIDKKTPLSEAFHEADNVLRQGVQGISDLITSPGYINLDFADVTNVMKDQGTALMGVGSANGENRIEDATKKAISSPMLEVSIEGAQKVLLNITGGLDLTLYEMEAAAQIVSEAASSNVNIIWGTSIDESIGDEVRVTVIATGIGDGTPKKRKVMPTRNTNVQPTTNNATPAPKKEDDPWNILQSETDNRKSSQRPDNLNREFENIEKQNFDTYQSRQTNEDNHYSDQDDDDMPPFLKRRQK</sequence>
<evidence type="ECO:0000256" key="7">
    <source>
        <dbReference type="ARBA" id="ARBA00023306"/>
    </source>
</evidence>
<dbReference type="PROSITE" id="PS01134">
    <property type="entry name" value="FTSZ_1"/>
    <property type="match status" value="1"/>
</dbReference>
<evidence type="ECO:0000256" key="8">
    <source>
        <dbReference type="HAMAP-Rule" id="MF_00909"/>
    </source>
</evidence>
<dbReference type="PANTHER" id="PTHR30314">
    <property type="entry name" value="CELL DIVISION PROTEIN FTSZ-RELATED"/>
    <property type="match status" value="1"/>
</dbReference>
<dbReference type="GO" id="GO:0005737">
    <property type="term" value="C:cytoplasm"/>
    <property type="evidence" value="ECO:0007669"/>
    <property type="project" value="UniProtKB-SubCell"/>
</dbReference>
<feature type="domain" description="Tubulin/FtsZ 2-layer sandwich" evidence="13">
    <location>
        <begin position="208"/>
        <end position="325"/>
    </location>
</feature>
<dbReference type="GO" id="GO:0043093">
    <property type="term" value="P:FtsZ-dependent cytokinesis"/>
    <property type="evidence" value="ECO:0007669"/>
    <property type="project" value="UniProtKB-UniRule"/>
</dbReference>
<comment type="function">
    <text evidence="8 10">Essential cell division protein that forms a contractile ring structure (Z ring) at the future cell division site. The regulation of the ring assembly controls the timing and the location of cell division. One of the functions of the FtsZ ring is to recruit other cell division proteins to the septum to produce a new cell wall between the dividing cells. Binds GTP and shows GTPase activity.</text>
</comment>
<feature type="compositionally biased region" description="Polar residues" evidence="11">
    <location>
        <begin position="329"/>
        <end position="342"/>
    </location>
</feature>
<dbReference type="SUPFAM" id="SSF55307">
    <property type="entry name" value="Tubulin C-terminal domain-like"/>
    <property type="match status" value="1"/>
</dbReference>
<dbReference type="GO" id="GO:0000917">
    <property type="term" value="P:division septum assembly"/>
    <property type="evidence" value="ECO:0007669"/>
    <property type="project" value="UniProtKB-KW"/>
</dbReference>
<dbReference type="Pfam" id="PF00091">
    <property type="entry name" value="Tubulin"/>
    <property type="match status" value="1"/>
</dbReference>
<evidence type="ECO:0000256" key="10">
    <source>
        <dbReference type="RuleBase" id="RU000631"/>
    </source>
</evidence>
<organism evidence="14 15">
    <name type="scientific">Lapidilactobacillus dextrinicus</name>
    <dbReference type="NCBI Taxonomy" id="51664"/>
    <lineage>
        <taxon>Bacteria</taxon>
        <taxon>Bacillati</taxon>
        <taxon>Bacillota</taxon>
        <taxon>Bacilli</taxon>
        <taxon>Lactobacillales</taxon>
        <taxon>Lactobacillaceae</taxon>
        <taxon>Lapidilactobacillus</taxon>
    </lineage>
</organism>
<dbReference type="RefSeq" id="WP_270330117.1">
    <property type="nucleotide sequence ID" value="NZ_JAQEIC010000001.1"/>
</dbReference>
<accession>A0A921B290</accession>
<dbReference type="PRINTS" id="PR00423">
    <property type="entry name" value="CELLDVISFTSZ"/>
</dbReference>
<dbReference type="HAMAP" id="MF_00909">
    <property type="entry name" value="FtsZ"/>
    <property type="match status" value="1"/>
</dbReference>
<keyword evidence="5 8" id="KW-0342">GTP-binding</keyword>
<comment type="similarity">
    <text evidence="1 8 10">Belongs to the FtsZ family.</text>
</comment>
<reference evidence="14" key="2">
    <citation type="submission" date="2021-09" db="EMBL/GenBank/DDBJ databases">
        <authorList>
            <person name="Gilroy R."/>
        </authorList>
    </citation>
    <scope>NUCLEOTIDE SEQUENCE</scope>
    <source>
        <strain evidence="14">CHK173-2119</strain>
    </source>
</reference>
<dbReference type="InterPro" id="IPR018316">
    <property type="entry name" value="Tubulin/FtsZ_2-layer-sand-dom"/>
</dbReference>
<evidence type="ECO:0000259" key="12">
    <source>
        <dbReference type="SMART" id="SM00864"/>
    </source>
</evidence>
<feature type="binding site" evidence="8">
    <location>
        <position position="140"/>
    </location>
    <ligand>
        <name>GTP</name>
        <dbReference type="ChEBI" id="CHEBI:37565"/>
    </ligand>
</feature>
<dbReference type="GO" id="GO:0003924">
    <property type="term" value="F:GTPase activity"/>
    <property type="evidence" value="ECO:0007669"/>
    <property type="project" value="UniProtKB-UniRule"/>
</dbReference>
<keyword evidence="6 8" id="KW-0717">Septation</keyword>
<evidence type="ECO:0000313" key="15">
    <source>
        <dbReference type="Proteomes" id="UP000774947"/>
    </source>
</evidence>
<evidence type="ECO:0000256" key="2">
    <source>
        <dbReference type="ARBA" id="ARBA00022490"/>
    </source>
</evidence>
<dbReference type="GO" id="GO:0051258">
    <property type="term" value="P:protein polymerization"/>
    <property type="evidence" value="ECO:0007669"/>
    <property type="project" value="UniProtKB-UniRule"/>
</dbReference>
<keyword evidence="4 8" id="KW-0547">Nucleotide-binding</keyword>
<dbReference type="InterPro" id="IPR037103">
    <property type="entry name" value="Tubulin/FtsZ-like_C"/>
</dbReference>
<dbReference type="AlphaFoldDB" id="A0A921B290"/>
<evidence type="ECO:0000313" key="14">
    <source>
        <dbReference type="EMBL" id="HJE14526.1"/>
    </source>
</evidence>
<evidence type="ECO:0000256" key="1">
    <source>
        <dbReference type="ARBA" id="ARBA00009690"/>
    </source>
</evidence>
<dbReference type="SMART" id="SM00864">
    <property type="entry name" value="Tubulin"/>
    <property type="match status" value="1"/>
</dbReference>
<dbReference type="SMART" id="SM00865">
    <property type="entry name" value="Tubulin_C"/>
    <property type="match status" value="1"/>
</dbReference>
<feature type="region of interest" description="Disordered" evidence="11">
    <location>
        <begin position="316"/>
        <end position="414"/>
    </location>
</feature>
<proteinExistence type="inferred from homology"/>
<dbReference type="InterPro" id="IPR045061">
    <property type="entry name" value="FtsZ/CetZ"/>
</dbReference>
<comment type="caution">
    <text evidence="14">The sequence shown here is derived from an EMBL/GenBank/DDBJ whole genome shotgun (WGS) entry which is preliminary data.</text>
</comment>
<dbReference type="GO" id="GO:0032153">
    <property type="term" value="C:cell division site"/>
    <property type="evidence" value="ECO:0007669"/>
    <property type="project" value="UniProtKB-UniRule"/>
</dbReference>
<feature type="binding site" evidence="8">
    <location>
        <position position="188"/>
    </location>
    <ligand>
        <name>GTP</name>
        <dbReference type="ChEBI" id="CHEBI:37565"/>
    </ligand>
</feature>
<evidence type="ECO:0000256" key="4">
    <source>
        <dbReference type="ARBA" id="ARBA00022741"/>
    </source>
</evidence>
<dbReference type="NCBIfam" id="TIGR00065">
    <property type="entry name" value="ftsZ"/>
    <property type="match status" value="1"/>
</dbReference>
<dbReference type="Proteomes" id="UP000774947">
    <property type="component" value="Unassembled WGS sequence"/>
</dbReference>
<feature type="domain" description="Tubulin/FtsZ GTPase" evidence="12">
    <location>
        <begin position="14"/>
        <end position="206"/>
    </location>
</feature>
<dbReference type="CDD" id="cd02201">
    <property type="entry name" value="FtsZ_type1"/>
    <property type="match status" value="1"/>
</dbReference>
<dbReference type="Gene3D" id="3.40.50.1440">
    <property type="entry name" value="Tubulin/FtsZ, GTPase domain"/>
    <property type="match status" value="1"/>
</dbReference>
<feature type="binding site" evidence="8">
    <location>
        <begin position="109"/>
        <end position="111"/>
    </location>
    <ligand>
        <name>GTP</name>
        <dbReference type="ChEBI" id="CHEBI:37565"/>
    </ligand>
</feature>
<dbReference type="InterPro" id="IPR024757">
    <property type="entry name" value="FtsZ_C"/>
</dbReference>
<gene>
    <name evidence="8 14" type="primary">ftsZ</name>
    <name evidence="14" type="ORF">K8W17_00410</name>
</gene>
<feature type="binding site" evidence="8">
    <location>
        <position position="144"/>
    </location>
    <ligand>
        <name>GTP</name>
        <dbReference type="ChEBI" id="CHEBI:37565"/>
    </ligand>
</feature>